<name>B4DCT9_9VIRU</name>
<reference evidence="1 2" key="1">
    <citation type="journal article" date="2000" name="Virology">
        <title>Characterization of phi8, a bacteriophage containing three double-stranded RNA genomic segments and distantly related to Phi6.</title>
        <authorList>
            <person name="Hoogstraten D."/>
            <person name="Qiao X."/>
            <person name="Sun Y."/>
            <person name="Hu A."/>
            <person name="Onodera S."/>
            <person name="Mindich L."/>
        </authorList>
    </citation>
    <scope>NUCLEOTIDE SEQUENCE [LARGE SCALE GENOMIC DNA]</scope>
</reference>
<gene>
    <name evidence="1" type="primary">Ha</name>
</gene>
<dbReference type="RefSeq" id="YP_002128391.1">
    <property type="nucleotide sequence ID" value="NC_003299.1"/>
</dbReference>
<dbReference type="KEGG" id="vg:6775100"/>
<dbReference type="EMBL" id="AF226851">
    <property type="protein sequence ID" value="ACG69468.1"/>
    <property type="molecule type" value="Genomic_RNA"/>
</dbReference>
<dbReference type="Proteomes" id="UP000000734">
    <property type="component" value="Genome"/>
</dbReference>
<dbReference type="GeneID" id="6775100"/>
<sequence>MSQNHPWVHMIEHFANIRGKKERATAPRTARTSLESLDAAIAQSSVTEVAEGLGVSTRSLNATMRSARTHLAEMNQ</sequence>
<evidence type="ECO:0000313" key="2">
    <source>
        <dbReference type="Proteomes" id="UP000000734"/>
    </source>
</evidence>
<keyword evidence="2" id="KW-1185">Reference proteome</keyword>
<protein>
    <submittedName>
        <fullName evidence="1">PHa</fullName>
    </submittedName>
</protein>
<proteinExistence type="predicted"/>
<accession>B4DCT9</accession>
<evidence type="ECO:0000313" key="1">
    <source>
        <dbReference type="EMBL" id="ACG69468.1"/>
    </source>
</evidence>
<organism evidence="1 2">
    <name type="scientific">Pseudomonas phage phi8</name>
    <dbReference type="NCBI Taxonomy" id="120086"/>
    <lineage>
        <taxon>Viruses</taxon>
        <taxon>Riboviria</taxon>
        <taxon>Orthornavirae</taxon>
        <taxon>Duplornaviricota</taxon>
        <taxon>Vidaverviricetes</taxon>
        <taxon>Mindivirales</taxon>
        <taxon>Cystoviridae</taxon>
        <taxon>Alphacystovirus</taxon>
        <taxon>Alphacystovirus phi8</taxon>
        <taxon>Cystovirus phi8</taxon>
    </lineage>
</organism>